<dbReference type="SUPFAM" id="SSF53448">
    <property type="entry name" value="Nucleotide-diphospho-sugar transferases"/>
    <property type="match status" value="1"/>
</dbReference>
<dbReference type="InterPro" id="IPR029044">
    <property type="entry name" value="Nucleotide-diphossugar_trans"/>
</dbReference>
<dbReference type="InterPro" id="IPR001173">
    <property type="entry name" value="Glyco_trans_2-like"/>
</dbReference>
<accession>A0A853PWM0</accession>
<evidence type="ECO:0000256" key="1">
    <source>
        <dbReference type="ARBA" id="ARBA00022676"/>
    </source>
</evidence>
<comment type="caution">
    <text evidence="4">The sequence shown here is derived from an EMBL/GenBank/DDBJ whole genome shotgun (WGS) entry which is preliminary data.</text>
</comment>
<evidence type="ECO:0000313" key="5">
    <source>
        <dbReference type="Proteomes" id="UP000093197"/>
    </source>
</evidence>
<dbReference type="EMBL" id="LIDT01000009">
    <property type="protein sequence ID" value="OCR35047.1"/>
    <property type="molecule type" value="Genomic_DNA"/>
</dbReference>
<protein>
    <submittedName>
        <fullName evidence="4">Glycosyl transferase</fullName>
    </submittedName>
</protein>
<name>A0A853PWM0_BACFG</name>
<keyword evidence="1" id="KW-0328">Glycosyltransferase</keyword>
<proteinExistence type="predicted"/>
<feature type="domain" description="Glycosyltransferase 2-like" evidence="3">
    <location>
        <begin position="9"/>
        <end position="134"/>
    </location>
</feature>
<dbReference type="PANTHER" id="PTHR22916">
    <property type="entry name" value="GLYCOSYLTRANSFERASE"/>
    <property type="match status" value="1"/>
</dbReference>
<dbReference type="GO" id="GO:0016758">
    <property type="term" value="F:hexosyltransferase activity"/>
    <property type="evidence" value="ECO:0007669"/>
    <property type="project" value="UniProtKB-ARBA"/>
</dbReference>
<dbReference type="Gene3D" id="3.90.550.10">
    <property type="entry name" value="Spore Coat Polysaccharide Biosynthesis Protein SpsA, Chain A"/>
    <property type="match status" value="1"/>
</dbReference>
<keyword evidence="2 4" id="KW-0808">Transferase</keyword>
<sequence length="324" mass="37753">MEVKNIKVSILVPIYGVEKYIERCVRSLFEQSFTDIEYIFVNDCTKDSSMVILNKLIKEYEEKKGSIKIINHEKNGGLAASRITALKNATGEFIAFVDSDDYLPIHAIGILIKSAIEENSDIVIGNFFNDARDIQPEKVFRELPEDKIDDICKSLSIEKHVALWGKLYRSTLFRQQGFSYFEEGLDDGEDYVATPRLLYNSEKTTYIPDFVYYYNTANINSYSAQKKIKAVSDMKKAFEIQTEFFKDKPDSICYLDAIMRGKLHVLKYYPLMRKNERKICCTLFLEIDKYVYFSFFSRLQINLIRNNQYLLYKVVNKIASFLNS</sequence>
<gene>
    <name evidence="4" type="ORF">AC094_08560</name>
</gene>
<dbReference type="Pfam" id="PF00535">
    <property type="entry name" value="Glycos_transf_2"/>
    <property type="match status" value="1"/>
</dbReference>
<reference evidence="4 5" key="1">
    <citation type="journal article" date="2016" name="PLoS ONE">
        <title>Genomic Diversity of Enterotoxigenic Strains of Bacteroides fragilis.</title>
        <authorList>
            <person name="Pierce J.V."/>
            <person name="Bernstein H.D."/>
        </authorList>
    </citation>
    <scope>NUCLEOTIDE SEQUENCE [LARGE SCALE GENOMIC DNA]</scope>
    <source>
        <strain evidence="4 5">20793-3</strain>
    </source>
</reference>
<dbReference type="CDD" id="cd00761">
    <property type="entry name" value="Glyco_tranf_GTA_type"/>
    <property type="match status" value="1"/>
</dbReference>
<dbReference type="AlphaFoldDB" id="A0A853PWM0"/>
<evidence type="ECO:0000313" key="4">
    <source>
        <dbReference type="EMBL" id="OCR35047.1"/>
    </source>
</evidence>
<dbReference type="Proteomes" id="UP000093197">
    <property type="component" value="Unassembled WGS sequence"/>
</dbReference>
<evidence type="ECO:0000256" key="2">
    <source>
        <dbReference type="ARBA" id="ARBA00022679"/>
    </source>
</evidence>
<organism evidence="4 5">
    <name type="scientific">Bacteroides fragilis</name>
    <dbReference type="NCBI Taxonomy" id="817"/>
    <lineage>
        <taxon>Bacteria</taxon>
        <taxon>Pseudomonadati</taxon>
        <taxon>Bacteroidota</taxon>
        <taxon>Bacteroidia</taxon>
        <taxon>Bacteroidales</taxon>
        <taxon>Bacteroidaceae</taxon>
        <taxon>Bacteroides</taxon>
    </lineage>
</organism>
<dbReference type="PANTHER" id="PTHR22916:SF51">
    <property type="entry name" value="GLYCOSYLTRANSFERASE EPSH-RELATED"/>
    <property type="match status" value="1"/>
</dbReference>
<evidence type="ECO:0000259" key="3">
    <source>
        <dbReference type="Pfam" id="PF00535"/>
    </source>
</evidence>
<dbReference type="RefSeq" id="WP_032578885.1">
    <property type="nucleotide sequence ID" value="NZ_LIDT01000009.1"/>
</dbReference>